<dbReference type="RefSeq" id="WP_314016415.1">
    <property type="nucleotide sequence ID" value="NZ_JAVTTP010000001.1"/>
</dbReference>
<accession>A0ABU3L9J4</accession>
<evidence type="ECO:0000256" key="1">
    <source>
        <dbReference type="ARBA" id="ARBA00022729"/>
    </source>
</evidence>
<gene>
    <name evidence="3" type="ORF">RQM65_15955</name>
</gene>
<evidence type="ECO:0000313" key="4">
    <source>
        <dbReference type="Proteomes" id="UP001250656"/>
    </source>
</evidence>
<keyword evidence="4" id="KW-1185">Reference proteome</keyword>
<dbReference type="Proteomes" id="UP001250656">
    <property type="component" value="Unassembled WGS sequence"/>
</dbReference>
<sequence length="1198" mass="135072">MKFEEVKYSVGLLVLILFLNSGCTEEERPKRFHAIGPSISGLDFNNQLSENDSINIIDNEFVYNGAGVAIGDLNNDGLDDIFFAGNQVDNRLYLNLGELEFDDISKTAQIGKPDSLLWSSGVSIVDINADGKNDIYICNTFYRDSVHRKNLLYINQGNNDQNVPLFQEMAEAYGLADVSYSSHAQFFDYDRDGDLDLFIGVNRIEGVDPTLFRPLEDDGTSMSKDRLYENRGNTGQGHPHFVEISEKAGIRYHGYSHSTVINDFNEDGWPDIYVANDFFSNDLLYINNQDGTFTNRARDMFKHFSLSSMGSDMADIDNNGQLELYTTEMQPYYNKRKKLFQGPSSYQKEIFTKKFDYEKQYTRNTLQISHGTNPETQLPVFGEIAMLADIKETDWSWAPLFADYDNDGWQDLFITNGFPKDVTDRDFGDFRSTSKQFISKEKLIAAIPQIKVPNFMFRNRGDYEFVDVTKDWGLDFPTYSNGAAYGDLDGDGDLDLVVNNINDKALLLENKTNELDQGNRYLRIKLKGPKNNLNAIGATVEIYGDSLRQKKSLLSGRGYLSQPETILHFGLGNRSNIDSLKINWPNGNEQMLGKVSADTVVTIPYSPHPIHSDKTNAPRQSPLFEEVSDRYGLDHFAGDHDFIDFNFQSTLPHKFSQYGPALSVGDINSDGLDDLFVGASRSFKEKWFIQQADNSFVQKEVAYKNSQELHEEDAGTLLFDADNDGDLDLYIARGSAQYPSGHEYYRDMLMINNGQGNFTYSKNSLPDMRTNSSAVKAADFDRDGDLDLFIGSRVLPFSYPKSDRSYILRNESSAGSPKFTDVTQEINPELEFPGLISDALWTDFNGDSWPDLILAGEWMPLRFFKNDSGKLVEVTETTGVDSYSGWWNSLAAADLDNDGDIDYIAGNVGENLNFKGSMDEPVRIYAKDLDNNGSIDPLISYYLRDSVGIKKEYLYHPWQDVTKQYVGIRKRFNSFGEFGEATLPEMFPDGLLDDATVDSLNYMKTSWVENLGDGTFKMHALPIAAQLAPVYGILPQDLDGDGYLDLLMVGNDFGMEVQQGPADALVGVALRNKGDGSFESIPLNQSHFFVPGDGKSLVAISLSDTKRLIVASQNNDSLRVFEPKAKSDGVRILLQPDEVRSEIRFQNGQKQIREFYWGSSFQSQSSRIIRVPTKALEIRFYNIFGKETRKLDLQHVET</sequence>
<dbReference type="PANTHER" id="PTHR16026:SF0">
    <property type="entry name" value="CARTILAGE ACIDIC PROTEIN 1"/>
    <property type="match status" value="1"/>
</dbReference>
<dbReference type="Pfam" id="PF13517">
    <property type="entry name" value="FG-GAP_3"/>
    <property type="match status" value="5"/>
</dbReference>
<dbReference type="InterPro" id="IPR027039">
    <property type="entry name" value="Crtac1"/>
</dbReference>
<dbReference type="Pfam" id="PF07593">
    <property type="entry name" value="UnbV_ASPIC"/>
    <property type="match status" value="1"/>
</dbReference>
<comment type="caution">
    <text evidence="3">The sequence shown here is derived from an EMBL/GenBank/DDBJ whole genome shotgun (WGS) entry which is preliminary data.</text>
</comment>
<dbReference type="InterPro" id="IPR028994">
    <property type="entry name" value="Integrin_alpha_N"/>
</dbReference>
<evidence type="ECO:0000313" key="3">
    <source>
        <dbReference type="EMBL" id="MDT7830162.1"/>
    </source>
</evidence>
<dbReference type="SUPFAM" id="SSF69318">
    <property type="entry name" value="Integrin alpha N-terminal domain"/>
    <property type="match status" value="3"/>
</dbReference>
<feature type="domain" description="ASPIC/UnbV" evidence="2">
    <location>
        <begin position="535"/>
        <end position="601"/>
    </location>
</feature>
<protein>
    <submittedName>
        <fullName evidence="3">FG-GAP-like repeat-containing protein</fullName>
    </submittedName>
</protein>
<proteinExistence type="predicted"/>
<keyword evidence="1" id="KW-0732">Signal</keyword>
<dbReference type="EMBL" id="JAVTTP010000001">
    <property type="protein sequence ID" value="MDT7830162.1"/>
    <property type="molecule type" value="Genomic_DNA"/>
</dbReference>
<organism evidence="3 4">
    <name type="scientific">Pricia mediterranea</name>
    <dbReference type="NCBI Taxonomy" id="3076079"/>
    <lineage>
        <taxon>Bacteria</taxon>
        <taxon>Pseudomonadati</taxon>
        <taxon>Bacteroidota</taxon>
        <taxon>Flavobacteriia</taxon>
        <taxon>Flavobacteriales</taxon>
        <taxon>Flavobacteriaceae</taxon>
        <taxon>Pricia</taxon>
    </lineage>
</organism>
<evidence type="ECO:0000259" key="2">
    <source>
        <dbReference type="Pfam" id="PF07593"/>
    </source>
</evidence>
<dbReference type="InterPro" id="IPR013517">
    <property type="entry name" value="FG-GAP"/>
</dbReference>
<dbReference type="InterPro" id="IPR011519">
    <property type="entry name" value="UnbV_ASPIC"/>
</dbReference>
<name>A0ABU3L9J4_9FLAO</name>
<dbReference type="Gene3D" id="2.130.10.130">
    <property type="entry name" value="Integrin alpha, N-terminal"/>
    <property type="match status" value="3"/>
</dbReference>
<dbReference type="Pfam" id="PF01839">
    <property type="entry name" value="FG-GAP"/>
    <property type="match status" value="1"/>
</dbReference>
<reference evidence="3 4" key="1">
    <citation type="submission" date="2023-09" db="EMBL/GenBank/DDBJ databases">
        <title>Novel taxa isolated from Blanes Bay.</title>
        <authorList>
            <person name="Rey-Velasco X."/>
            <person name="Lucena T."/>
        </authorList>
    </citation>
    <scope>NUCLEOTIDE SEQUENCE [LARGE SCALE GENOMIC DNA]</scope>
    <source>
        <strain evidence="3 4">S334</strain>
    </source>
</reference>
<dbReference type="PANTHER" id="PTHR16026">
    <property type="entry name" value="CARTILAGE ACIDIC PROTEIN 1"/>
    <property type="match status" value="1"/>
</dbReference>